<keyword evidence="11" id="KW-1185">Reference proteome</keyword>
<dbReference type="Proteomes" id="UP000529783">
    <property type="component" value="Unassembled WGS sequence"/>
</dbReference>
<dbReference type="Pfam" id="PF02518">
    <property type="entry name" value="HATPase_c"/>
    <property type="match status" value="1"/>
</dbReference>
<dbReference type="CDD" id="cd16917">
    <property type="entry name" value="HATPase_UhpB-NarQ-NarX-like"/>
    <property type="match status" value="1"/>
</dbReference>
<accession>A0A7Y9EPM9</accession>
<keyword evidence="4" id="KW-0808">Transferase</keyword>
<evidence type="ECO:0000259" key="9">
    <source>
        <dbReference type="SMART" id="SM00387"/>
    </source>
</evidence>
<dbReference type="InterPro" id="IPR003594">
    <property type="entry name" value="HATPase_dom"/>
</dbReference>
<evidence type="ECO:0000256" key="3">
    <source>
        <dbReference type="ARBA" id="ARBA00022553"/>
    </source>
</evidence>
<evidence type="ECO:0000313" key="11">
    <source>
        <dbReference type="Proteomes" id="UP000529783"/>
    </source>
</evidence>
<dbReference type="SUPFAM" id="SSF55874">
    <property type="entry name" value="ATPase domain of HSP90 chaperone/DNA topoisomerase II/histidine kinase"/>
    <property type="match status" value="1"/>
</dbReference>
<dbReference type="Gene3D" id="1.20.5.1930">
    <property type="match status" value="1"/>
</dbReference>
<keyword evidence="8" id="KW-0902">Two-component regulatory system</keyword>
<dbReference type="GO" id="GO:0016020">
    <property type="term" value="C:membrane"/>
    <property type="evidence" value="ECO:0007669"/>
    <property type="project" value="InterPro"/>
</dbReference>
<evidence type="ECO:0000256" key="7">
    <source>
        <dbReference type="ARBA" id="ARBA00022840"/>
    </source>
</evidence>
<dbReference type="PANTHER" id="PTHR24421">
    <property type="entry name" value="NITRATE/NITRITE SENSOR PROTEIN NARX-RELATED"/>
    <property type="match status" value="1"/>
</dbReference>
<sequence>MVGLAGLLAGVPVSLVLPHENLETFRYVTMAFIAAYALGASARARREQRAAEDERTLRLAEERTAAITRERTRIARDMHDIVTHSVGLMIVQAEAGPLVLRSDPARAEAIFDAIGEAGRDAITQLRVILRALRGQTVREAQPGIESLPDVIARAQQAGLDVTFEERGSPHELPVEVGIATYRIVQEALTNVLRHAATDIAWVRVSWTPTTLTVEVTDDGKGGERVCGFQEGHGIVGMRERAESCGGTLSVDPTVFTVTASLPIG</sequence>
<dbReference type="InterPro" id="IPR036890">
    <property type="entry name" value="HATPase_C_sf"/>
</dbReference>
<evidence type="ECO:0000256" key="2">
    <source>
        <dbReference type="ARBA" id="ARBA00012438"/>
    </source>
</evidence>
<gene>
    <name evidence="10" type="ORF">BJY14_007616</name>
</gene>
<dbReference type="Gene3D" id="3.30.565.10">
    <property type="entry name" value="Histidine kinase-like ATPase, C-terminal domain"/>
    <property type="match status" value="1"/>
</dbReference>
<dbReference type="InterPro" id="IPR050482">
    <property type="entry name" value="Sensor_HK_TwoCompSys"/>
</dbReference>
<evidence type="ECO:0000256" key="5">
    <source>
        <dbReference type="ARBA" id="ARBA00022741"/>
    </source>
</evidence>
<keyword evidence="5" id="KW-0547">Nucleotide-binding</keyword>
<dbReference type="InterPro" id="IPR011712">
    <property type="entry name" value="Sig_transdc_His_kin_sub3_dim/P"/>
</dbReference>
<dbReference type="GO" id="GO:0000155">
    <property type="term" value="F:phosphorelay sensor kinase activity"/>
    <property type="evidence" value="ECO:0007669"/>
    <property type="project" value="InterPro"/>
</dbReference>
<dbReference type="PANTHER" id="PTHR24421:SF10">
    <property type="entry name" value="NITRATE_NITRITE SENSOR PROTEIN NARQ"/>
    <property type="match status" value="1"/>
</dbReference>
<dbReference type="Pfam" id="PF07730">
    <property type="entry name" value="HisKA_3"/>
    <property type="match status" value="1"/>
</dbReference>
<evidence type="ECO:0000313" key="10">
    <source>
        <dbReference type="EMBL" id="NYD51633.1"/>
    </source>
</evidence>
<dbReference type="EC" id="2.7.13.3" evidence="2"/>
<dbReference type="AlphaFoldDB" id="A0A7Y9EPM9"/>
<dbReference type="EMBL" id="JACCBA010000001">
    <property type="protein sequence ID" value="NYD51633.1"/>
    <property type="molecule type" value="Genomic_DNA"/>
</dbReference>
<dbReference type="RefSeq" id="WP_179847992.1">
    <property type="nucleotide sequence ID" value="NZ_JACCBA010000001.1"/>
</dbReference>
<keyword evidence="3" id="KW-0597">Phosphoprotein</keyword>
<evidence type="ECO:0000256" key="8">
    <source>
        <dbReference type="ARBA" id="ARBA00023012"/>
    </source>
</evidence>
<comment type="caution">
    <text evidence="10">The sequence shown here is derived from an EMBL/GenBank/DDBJ whole genome shotgun (WGS) entry which is preliminary data.</text>
</comment>
<feature type="domain" description="Histidine kinase/HSP90-like ATPase" evidence="9">
    <location>
        <begin position="175"/>
        <end position="263"/>
    </location>
</feature>
<evidence type="ECO:0000256" key="1">
    <source>
        <dbReference type="ARBA" id="ARBA00000085"/>
    </source>
</evidence>
<dbReference type="GO" id="GO:0005524">
    <property type="term" value="F:ATP binding"/>
    <property type="evidence" value="ECO:0007669"/>
    <property type="project" value="UniProtKB-KW"/>
</dbReference>
<reference evidence="10 11" key="1">
    <citation type="submission" date="2020-07" db="EMBL/GenBank/DDBJ databases">
        <title>Sequencing the genomes of 1000 actinobacteria strains.</title>
        <authorList>
            <person name="Klenk H.-P."/>
        </authorList>
    </citation>
    <scope>NUCLEOTIDE SEQUENCE [LARGE SCALE GENOMIC DNA]</scope>
    <source>
        <strain evidence="10 11">DSM 40398</strain>
    </source>
</reference>
<dbReference type="GO" id="GO:0046983">
    <property type="term" value="F:protein dimerization activity"/>
    <property type="evidence" value="ECO:0007669"/>
    <property type="project" value="InterPro"/>
</dbReference>
<evidence type="ECO:0000256" key="6">
    <source>
        <dbReference type="ARBA" id="ARBA00022777"/>
    </source>
</evidence>
<comment type="catalytic activity">
    <reaction evidence="1">
        <text>ATP + protein L-histidine = ADP + protein N-phospho-L-histidine.</text>
        <dbReference type="EC" id="2.7.13.3"/>
    </reaction>
</comment>
<keyword evidence="7" id="KW-0067">ATP-binding</keyword>
<protein>
    <recommendedName>
        <fullName evidence="2">histidine kinase</fullName>
        <ecNumber evidence="2">2.7.13.3</ecNumber>
    </recommendedName>
</protein>
<name>A0A7Y9EPM9_9ACTN</name>
<proteinExistence type="predicted"/>
<dbReference type="SMART" id="SM00387">
    <property type="entry name" value="HATPase_c"/>
    <property type="match status" value="1"/>
</dbReference>
<keyword evidence="6 10" id="KW-0418">Kinase</keyword>
<evidence type="ECO:0000256" key="4">
    <source>
        <dbReference type="ARBA" id="ARBA00022679"/>
    </source>
</evidence>
<organism evidence="10 11">
    <name type="scientific">Actinomadura luteofluorescens</name>
    <dbReference type="NCBI Taxonomy" id="46163"/>
    <lineage>
        <taxon>Bacteria</taxon>
        <taxon>Bacillati</taxon>
        <taxon>Actinomycetota</taxon>
        <taxon>Actinomycetes</taxon>
        <taxon>Streptosporangiales</taxon>
        <taxon>Thermomonosporaceae</taxon>
        <taxon>Actinomadura</taxon>
    </lineage>
</organism>